<gene>
    <name evidence="1" type="primary">coaE_2</name>
    <name evidence="1" type="ORF">PAESOLCIP111_06083</name>
</gene>
<keyword evidence="1" id="KW-0808">Transferase</keyword>
<dbReference type="Pfam" id="PF04229">
    <property type="entry name" value="GrpB"/>
    <property type="match status" value="1"/>
</dbReference>
<keyword evidence="1" id="KW-0418">Kinase</keyword>
<dbReference type="GO" id="GO:0004140">
    <property type="term" value="F:dephospho-CoA kinase activity"/>
    <property type="evidence" value="ECO:0007669"/>
    <property type="project" value="UniProtKB-EC"/>
</dbReference>
<dbReference type="RefSeq" id="WP_218095763.1">
    <property type="nucleotide sequence ID" value="NZ_CAJVAS010000053.1"/>
</dbReference>
<dbReference type="EMBL" id="CAJVAS010000053">
    <property type="protein sequence ID" value="CAG7650448.1"/>
    <property type="molecule type" value="Genomic_DNA"/>
</dbReference>
<proteinExistence type="predicted"/>
<name>A0A916K796_9BACL</name>
<sequence>MSDPVVIVPYNAEWPQLFREIGERLRTSLGGTAIRIDHIGSTSIPGLDAKPVIDIQVSVAQLKPLDSIITAMEATGYRYRADNPDLTKAYFREMPGGRRTHIHVRRAGSWPEQTALMFRDYLRLHPDDAAAYAEEKRRLAERYRDNRGAYVDAKDPIIWTIIHKAALWSQRTGWLPGPSDG</sequence>
<reference evidence="1" key="1">
    <citation type="submission" date="2021-06" db="EMBL/GenBank/DDBJ databases">
        <authorList>
            <person name="Criscuolo A."/>
        </authorList>
    </citation>
    <scope>NUCLEOTIDE SEQUENCE</scope>
    <source>
        <strain evidence="1">CIP111600</strain>
    </source>
</reference>
<dbReference type="Proteomes" id="UP000693672">
    <property type="component" value="Unassembled WGS sequence"/>
</dbReference>
<dbReference type="EC" id="2.7.1.24" evidence="1"/>
<evidence type="ECO:0000313" key="2">
    <source>
        <dbReference type="Proteomes" id="UP000693672"/>
    </source>
</evidence>
<dbReference type="PANTHER" id="PTHR34822:SF1">
    <property type="entry name" value="GRPB FAMILY PROTEIN"/>
    <property type="match status" value="1"/>
</dbReference>
<accession>A0A916K796</accession>
<comment type="caution">
    <text evidence="1">The sequence shown here is derived from an EMBL/GenBank/DDBJ whole genome shotgun (WGS) entry which is preliminary data.</text>
</comment>
<dbReference type="PANTHER" id="PTHR34822">
    <property type="entry name" value="GRPB DOMAIN PROTEIN (AFU_ORTHOLOGUE AFUA_1G01530)"/>
    <property type="match status" value="1"/>
</dbReference>
<dbReference type="AlphaFoldDB" id="A0A916K796"/>
<dbReference type="InterPro" id="IPR007344">
    <property type="entry name" value="GrpB/CoaE"/>
</dbReference>
<organism evidence="1 2">
    <name type="scientific">Paenibacillus solanacearum</name>
    <dbReference type="NCBI Taxonomy" id="2048548"/>
    <lineage>
        <taxon>Bacteria</taxon>
        <taxon>Bacillati</taxon>
        <taxon>Bacillota</taxon>
        <taxon>Bacilli</taxon>
        <taxon>Bacillales</taxon>
        <taxon>Paenibacillaceae</taxon>
        <taxon>Paenibacillus</taxon>
    </lineage>
</organism>
<keyword evidence="2" id="KW-1185">Reference proteome</keyword>
<evidence type="ECO:0000313" key="1">
    <source>
        <dbReference type="EMBL" id="CAG7650448.1"/>
    </source>
</evidence>
<protein>
    <submittedName>
        <fullName evidence="1">Dephospho-CoA kinase</fullName>
        <ecNumber evidence="1">2.7.1.24</ecNumber>
    </submittedName>
</protein>